<keyword evidence="3" id="KW-1185">Reference proteome</keyword>
<dbReference type="AlphaFoldDB" id="L7LBV8"/>
<dbReference type="EMBL" id="BANT01000022">
    <property type="protein sequence ID" value="GAC57547.1"/>
    <property type="molecule type" value="Genomic_DNA"/>
</dbReference>
<proteinExistence type="predicted"/>
<organism evidence="2 3">
    <name type="scientific">Gordonia hirsuta DSM 44140 = NBRC 16056</name>
    <dbReference type="NCBI Taxonomy" id="1121927"/>
    <lineage>
        <taxon>Bacteria</taxon>
        <taxon>Bacillati</taxon>
        <taxon>Actinomycetota</taxon>
        <taxon>Actinomycetes</taxon>
        <taxon>Mycobacteriales</taxon>
        <taxon>Gordoniaceae</taxon>
        <taxon>Gordonia</taxon>
    </lineage>
</organism>
<name>L7LBV8_9ACTN</name>
<feature type="compositionally biased region" description="Polar residues" evidence="1">
    <location>
        <begin position="1"/>
        <end position="16"/>
    </location>
</feature>
<feature type="region of interest" description="Disordered" evidence="1">
    <location>
        <begin position="1"/>
        <end position="21"/>
    </location>
</feature>
<dbReference type="Proteomes" id="UP000053405">
    <property type="component" value="Unassembled WGS sequence"/>
</dbReference>
<protein>
    <submittedName>
        <fullName evidence="2">Uncharacterized protein</fullName>
    </submittedName>
</protein>
<evidence type="ECO:0000256" key="1">
    <source>
        <dbReference type="SAM" id="MobiDB-lite"/>
    </source>
</evidence>
<reference evidence="2 3" key="1">
    <citation type="submission" date="2012-12" db="EMBL/GenBank/DDBJ databases">
        <title>Whole genome shotgun sequence of Gordonia hirsuta NBRC 16056.</title>
        <authorList>
            <person name="Isaki-Nakamura S."/>
            <person name="Hosoyama A."/>
            <person name="Tsuchikane K."/>
            <person name="Katsumata H."/>
            <person name="Baba S."/>
            <person name="Yamazaki S."/>
            <person name="Fujita N."/>
        </authorList>
    </citation>
    <scope>NUCLEOTIDE SEQUENCE [LARGE SCALE GENOMIC DNA]</scope>
    <source>
        <strain evidence="2 3">NBRC 16056</strain>
    </source>
</reference>
<evidence type="ECO:0000313" key="2">
    <source>
        <dbReference type="EMBL" id="GAC57547.1"/>
    </source>
</evidence>
<evidence type="ECO:0000313" key="3">
    <source>
        <dbReference type="Proteomes" id="UP000053405"/>
    </source>
</evidence>
<accession>L7LBV8</accession>
<dbReference type="STRING" id="1121927.GOHSU_22_00070"/>
<sequence>MRFDYTNTATLRSGSGTVRPCPGPFSGPLRLRLHTGPGQIVGVTTIISSGGPWQLPGIATFGVPG</sequence>
<comment type="caution">
    <text evidence="2">The sequence shown here is derived from an EMBL/GenBank/DDBJ whole genome shotgun (WGS) entry which is preliminary data.</text>
</comment>
<gene>
    <name evidence="2" type="ORF">GOHSU_22_00070</name>
</gene>